<evidence type="ECO:0000313" key="2">
    <source>
        <dbReference type="Proteomes" id="UP000765509"/>
    </source>
</evidence>
<dbReference type="AlphaFoldDB" id="A0A9Q3QCB9"/>
<protein>
    <submittedName>
        <fullName evidence="1">Uncharacterized protein</fullName>
    </submittedName>
</protein>
<gene>
    <name evidence="1" type="ORF">O181_131830</name>
</gene>
<organism evidence="1 2">
    <name type="scientific">Austropuccinia psidii MF-1</name>
    <dbReference type="NCBI Taxonomy" id="1389203"/>
    <lineage>
        <taxon>Eukaryota</taxon>
        <taxon>Fungi</taxon>
        <taxon>Dikarya</taxon>
        <taxon>Basidiomycota</taxon>
        <taxon>Pucciniomycotina</taxon>
        <taxon>Pucciniomycetes</taxon>
        <taxon>Pucciniales</taxon>
        <taxon>Sphaerophragmiaceae</taxon>
        <taxon>Austropuccinia</taxon>
    </lineage>
</organism>
<dbReference type="Proteomes" id="UP000765509">
    <property type="component" value="Unassembled WGS sequence"/>
</dbReference>
<dbReference type="EMBL" id="AVOT02146724">
    <property type="protein sequence ID" value="MBW0592115.1"/>
    <property type="molecule type" value="Genomic_DNA"/>
</dbReference>
<proteinExistence type="predicted"/>
<reference evidence="1" key="1">
    <citation type="submission" date="2021-03" db="EMBL/GenBank/DDBJ databases">
        <title>Draft genome sequence of rust myrtle Austropuccinia psidii MF-1, a brazilian biotype.</title>
        <authorList>
            <person name="Quecine M.C."/>
            <person name="Pachon D.M.R."/>
            <person name="Bonatelli M.L."/>
            <person name="Correr F.H."/>
            <person name="Franceschini L.M."/>
            <person name="Leite T.F."/>
            <person name="Margarido G.R.A."/>
            <person name="Almeida C.A."/>
            <person name="Ferrarezi J.A."/>
            <person name="Labate C.A."/>
        </authorList>
    </citation>
    <scope>NUCLEOTIDE SEQUENCE</scope>
    <source>
        <strain evidence="1">MF-1</strain>
    </source>
</reference>
<name>A0A9Q3QCB9_9BASI</name>
<accession>A0A9Q3QCB9</accession>
<evidence type="ECO:0000313" key="1">
    <source>
        <dbReference type="EMBL" id="MBW0592115.1"/>
    </source>
</evidence>
<comment type="caution">
    <text evidence="1">The sequence shown here is derived from an EMBL/GenBank/DDBJ whole genome shotgun (WGS) entry which is preliminary data.</text>
</comment>
<keyword evidence="2" id="KW-1185">Reference proteome</keyword>
<sequence>MRESFVALLTIIRLIERNEVEVRLTKEFSRNHPVFPMSLPKPYHQEGEDRLPSRNKIPIPQYIVEVGVSPDPVKKIIKARKLRINPKDHRKYHADLELLGGMRSLVNEENFLEGGYVSLCVKTRAKA</sequence>